<dbReference type="PANTHER" id="PTHR46254">
    <property type="entry name" value="PROTEIN GVQW1-RELATED"/>
    <property type="match status" value="1"/>
</dbReference>
<dbReference type="GeneTree" id="ENSGT00940000161627"/>
<reference evidence="1 2" key="1">
    <citation type="submission" date="2013-03" db="EMBL/GenBank/DDBJ databases">
        <authorList>
            <person name="Warren W."/>
            <person name="Wilson R.K."/>
        </authorList>
    </citation>
    <scope>NUCLEOTIDE SEQUENCE</scope>
</reference>
<evidence type="ECO:0000313" key="2">
    <source>
        <dbReference type="Proteomes" id="UP000233100"/>
    </source>
</evidence>
<accession>A0A7N9D312</accession>
<reference evidence="1" key="3">
    <citation type="submission" date="2025-09" db="UniProtKB">
        <authorList>
            <consortium name="Ensembl"/>
        </authorList>
    </citation>
    <scope>IDENTIFICATION</scope>
</reference>
<proteinExistence type="predicted"/>
<evidence type="ECO:0000313" key="1">
    <source>
        <dbReference type="Ensembl" id="ENSMFAP00000058803.1"/>
    </source>
</evidence>
<name>A0A7N9D312_MACFA</name>
<protein>
    <submittedName>
        <fullName evidence="1">Uncharacterized protein</fullName>
    </submittedName>
</protein>
<dbReference type="Proteomes" id="UP000233100">
    <property type="component" value="Chromosome 16"/>
</dbReference>
<sequence>MQAVVKQHQGVDGKEAQGTMDHFQEDSQGGEAGVFQNDVMQLHPGWLLQEHPLLFKVGHLEQGCVHMAPCQRMDSRGTGLFLFILLRQSFPLVAQAAVQWSNLRSLQPLPPGFKRFSCLSLPSSWDYRHAPPHPANFCIFSRDGVSLC</sequence>
<dbReference type="AlphaFoldDB" id="A0A7N9D312"/>
<dbReference type="Ensembl" id="ENSMFAT00000092842.1">
    <property type="protein sequence ID" value="ENSMFAP00000058803.1"/>
    <property type="gene ID" value="ENSMFAG00000051807.1"/>
</dbReference>
<reference evidence="1" key="2">
    <citation type="submission" date="2025-08" db="UniProtKB">
        <authorList>
            <consortium name="Ensembl"/>
        </authorList>
    </citation>
    <scope>IDENTIFICATION</scope>
</reference>
<organism evidence="1 2">
    <name type="scientific">Macaca fascicularis</name>
    <name type="common">Crab-eating macaque</name>
    <name type="synonym">Cynomolgus monkey</name>
    <dbReference type="NCBI Taxonomy" id="9541"/>
    <lineage>
        <taxon>Eukaryota</taxon>
        <taxon>Metazoa</taxon>
        <taxon>Chordata</taxon>
        <taxon>Craniata</taxon>
        <taxon>Vertebrata</taxon>
        <taxon>Euteleostomi</taxon>
        <taxon>Mammalia</taxon>
        <taxon>Eutheria</taxon>
        <taxon>Euarchontoglires</taxon>
        <taxon>Primates</taxon>
        <taxon>Haplorrhini</taxon>
        <taxon>Catarrhini</taxon>
        <taxon>Cercopithecidae</taxon>
        <taxon>Cercopithecinae</taxon>
        <taxon>Macaca</taxon>
    </lineage>
</organism>
<dbReference type="PANTHER" id="PTHR46254:SF11">
    <property type="entry name" value="SECRETED PROTEIN"/>
    <property type="match status" value="1"/>
</dbReference>
<keyword evidence="2" id="KW-1185">Reference proteome</keyword>